<name>A0A2H9VPB7_9SPHI</name>
<dbReference type="PANTHER" id="PTHR18945">
    <property type="entry name" value="NEUROTRANSMITTER GATED ION CHANNEL"/>
    <property type="match status" value="1"/>
</dbReference>
<feature type="transmembrane region" description="Helical" evidence="1">
    <location>
        <begin position="302"/>
        <end position="321"/>
    </location>
</feature>
<keyword evidence="3" id="KW-1185">Reference proteome</keyword>
<sequence>MLYLNNICSQPIEPFVVMIPIFAHTMTLHQLNSLLNYYKVSLKRVMFIIALALLAPHVNAEGTKPDTVKTGVYITSIHDINFKDKEYTVNLWLWLKYKNKDFNFEENLEIPQAKSFTKSFSTVDSTGGRVYLLMKLQCVMKDSWAIDNFPFDYQKLRFSIENSQFDSKSLVFVADTLGKHFDPRFTLRGWNIDSISVTTGTKLYETGFGDETLAKPHTEYSNFKVLLIINRNAMGLFWKMFLGMYIAFLIAYICFYIHKDSIDSRFGLSVGALFAVVGNKYIVDSALPDSTTFTLVDMLHGITLLFILTVIMSTSYSLILIKRNKDEQAKKFDLVAAQVLLACYVLINAWLIYSASRVAL</sequence>
<evidence type="ECO:0000256" key="1">
    <source>
        <dbReference type="SAM" id="Phobius"/>
    </source>
</evidence>
<evidence type="ECO:0000313" key="3">
    <source>
        <dbReference type="Proteomes" id="UP000242687"/>
    </source>
</evidence>
<dbReference type="Gene3D" id="1.20.58.390">
    <property type="entry name" value="Neurotransmitter-gated ion-channel transmembrane domain"/>
    <property type="match status" value="1"/>
</dbReference>
<dbReference type="GO" id="GO:0005230">
    <property type="term" value="F:extracellular ligand-gated monoatomic ion channel activity"/>
    <property type="evidence" value="ECO:0007669"/>
    <property type="project" value="InterPro"/>
</dbReference>
<organism evidence="2 3">
    <name type="scientific">Mucilaginibacter auburnensis</name>
    <dbReference type="NCBI Taxonomy" id="1457233"/>
    <lineage>
        <taxon>Bacteria</taxon>
        <taxon>Pseudomonadati</taxon>
        <taxon>Bacteroidota</taxon>
        <taxon>Sphingobacteriia</taxon>
        <taxon>Sphingobacteriales</taxon>
        <taxon>Sphingobacteriaceae</taxon>
        <taxon>Mucilaginibacter</taxon>
    </lineage>
</organism>
<dbReference type="Gene3D" id="2.70.170.10">
    <property type="entry name" value="Neurotransmitter-gated ion-channel ligand-binding domain"/>
    <property type="match status" value="1"/>
</dbReference>
<keyword evidence="1" id="KW-0472">Membrane</keyword>
<gene>
    <name evidence="2" type="ORF">CLV57_3331</name>
</gene>
<dbReference type="AlphaFoldDB" id="A0A2H9VPB7"/>
<evidence type="ECO:0000313" key="2">
    <source>
        <dbReference type="EMBL" id="PJJ80184.1"/>
    </source>
</evidence>
<feature type="transmembrane region" description="Helical" evidence="1">
    <location>
        <begin position="236"/>
        <end position="257"/>
    </location>
</feature>
<dbReference type="InterPro" id="IPR038050">
    <property type="entry name" value="Neuro_actylchol_rec"/>
</dbReference>
<proteinExistence type="predicted"/>
<dbReference type="GO" id="GO:0016020">
    <property type="term" value="C:membrane"/>
    <property type="evidence" value="ECO:0007669"/>
    <property type="project" value="InterPro"/>
</dbReference>
<dbReference type="Proteomes" id="UP000242687">
    <property type="component" value="Unassembled WGS sequence"/>
</dbReference>
<evidence type="ECO:0008006" key="4">
    <source>
        <dbReference type="Google" id="ProtNLM"/>
    </source>
</evidence>
<dbReference type="SUPFAM" id="SSF63712">
    <property type="entry name" value="Nicotinic receptor ligand binding domain-like"/>
    <property type="match status" value="1"/>
</dbReference>
<keyword evidence="1" id="KW-1133">Transmembrane helix</keyword>
<comment type="caution">
    <text evidence="2">The sequence shown here is derived from an EMBL/GenBank/DDBJ whole genome shotgun (WGS) entry which is preliminary data.</text>
</comment>
<dbReference type="EMBL" id="PGFJ01000002">
    <property type="protein sequence ID" value="PJJ80184.1"/>
    <property type="molecule type" value="Genomic_DNA"/>
</dbReference>
<accession>A0A2H9VPB7</accession>
<protein>
    <recommendedName>
        <fullName evidence="4">Neurotransmitter-gated ion-channel</fullName>
    </recommendedName>
</protein>
<dbReference type="InterPro" id="IPR006201">
    <property type="entry name" value="Neur_channel"/>
</dbReference>
<dbReference type="GO" id="GO:0004888">
    <property type="term" value="F:transmembrane signaling receptor activity"/>
    <property type="evidence" value="ECO:0007669"/>
    <property type="project" value="InterPro"/>
</dbReference>
<keyword evidence="1" id="KW-0812">Transmembrane</keyword>
<dbReference type="InterPro" id="IPR036734">
    <property type="entry name" value="Neur_chan_lig-bd_sf"/>
</dbReference>
<feature type="transmembrane region" description="Helical" evidence="1">
    <location>
        <begin position="333"/>
        <end position="353"/>
    </location>
</feature>
<reference evidence="2 3" key="1">
    <citation type="submission" date="2017-11" db="EMBL/GenBank/DDBJ databases">
        <title>Genomic Encyclopedia of Archaeal and Bacterial Type Strains, Phase II (KMG-II): From Individual Species to Whole Genera.</title>
        <authorList>
            <person name="Goeker M."/>
        </authorList>
    </citation>
    <scope>NUCLEOTIDE SEQUENCE [LARGE SCALE GENOMIC DNA]</scope>
    <source>
        <strain evidence="2 3">DSM 28175</strain>
    </source>
</reference>